<dbReference type="EMBL" id="LWQU01000141">
    <property type="protein sequence ID" value="OAN50077.1"/>
    <property type="molecule type" value="Genomic_DNA"/>
</dbReference>
<evidence type="ECO:0000313" key="7">
    <source>
        <dbReference type="Proteomes" id="UP000078543"/>
    </source>
</evidence>
<dbReference type="STRING" id="1437059.A6A05_02385"/>
<dbReference type="InterPro" id="IPR003660">
    <property type="entry name" value="HAMP_dom"/>
</dbReference>
<dbReference type="PROSITE" id="PS50111">
    <property type="entry name" value="CHEMOTAXIS_TRANSDUC_2"/>
    <property type="match status" value="1"/>
</dbReference>
<feature type="domain" description="HAMP" evidence="5">
    <location>
        <begin position="34"/>
        <end position="87"/>
    </location>
</feature>
<evidence type="ECO:0000256" key="3">
    <source>
        <dbReference type="PROSITE-ProRule" id="PRU00284"/>
    </source>
</evidence>
<dbReference type="AlphaFoldDB" id="A0A178MPX8"/>
<dbReference type="Gene3D" id="1.20.120.1530">
    <property type="match status" value="1"/>
</dbReference>
<proteinExistence type="inferred from homology"/>
<dbReference type="Gene3D" id="1.10.287.950">
    <property type="entry name" value="Methyl-accepting chemotaxis protein"/>
    <property type="match status" value="1"/>
</dbReference>
<evidence type="ECO:0000256" key="1">
    <source>
        <dbReference type="ARBA" id="ARBA00023224"/>
    </source>
</evidence>
<accession>A0A178MPX8</accession>
<gene>
    <name evidence="6" type="ORF">A6A05_02385</name>
</gene>
<dbReference type="SUPFAM" id="SSF58104">
    <property type="entry name" value="Methyl-accepting chemotaxis protein (MCP) signaling domain"/>
    <property type="match status" value="1"/>
</dbReference>
<dbReference type="InterPro" id="IPR004089">
    <property type="entry name" value="MCPsignal_dom"/>
</dbReference>
<dbReference type="Pfam" id="PF07238">
    <property type="entry name" value="PilZ"/>
    <property type="match status" value="1"/>
</dbReference>
<dbReference type="GO" id="GO:0007165">
    <property type="term" value="P:signal transduction"/>
    <property type="evidence" value="ECO:0007669"/>
    <property type="project" value="UniProtKB-KW"/>
</dbReference>
<dbReference type="InterPro" id="IPR009875">
    <property type="entry name" value="PilZ_domain"/>
</dbReference>
<evidence type="ECO:0000256" key="2">
    <source>
        <dbReference type="ARBA" id="ARBA00029447"/>
    </source>
</evidence>
<dbReference type="Pfam" id="PF13682">
    <property type="entry name" value="CZB"/>
    <property type="match status" value="1"/>
</dbReference>
<keyword evidence="7" id="KW-1185">Reference proteome</keyword>
<dbReference type="Gene3D" id="2.40.10.220">
    <property type="entry name" value="predicted glycosyltransferase like domains"/>
    <property type="match status" value="1"/>
</dbReference>
<dbReference type="GO" id="GO:0035438">
    <property type="term" value="F:cyclic-di-GMP binding"/>
    <property type="evidence" value="ECO:0007669"/>
    <property type="project" value="InterPro"/>
</dbReference>
<evidence type="ECO:0000313" key="6">
    <source>
        <dbReference type="EMBL" id="OAN50077.1"/>
    </source>
</evidence>
<dbReference type="SMART" id="SM00283">
    <property type="entry name" value="MA"/>
    <property type="match status" value="1"/>
</dbReference>
<dbReference type="SUPFAM" id="SSF141371">
    <property type="entry name" value="PilZ domain-like"/>
    <property type="match status" value="1"/>
</dbReference>
<dbReference type="Pfam" id="PF00015">
    <property type="entry name" value="MCPsignal"/>
    <property type="match status" value="1"/>
</dbReference>
<comment type="caution">
    <text evidence="6">The sequence shown here is derived from an EMBL/GenBank/DDBJ whole genome shotgun (WGS) entry which is preliminary data.</text>
</comment>
<evidence type="ECO:0000259" key="4">
    <source>
        <dbReference type="PROSITE" id="PS50111"/>
    </source>
</evidence>
<reference evidence="6 7" key="1">
    <citation type="submission" date="2016-04" db="EMBL/GenBank/DDBJ databases">
        <title>Draft genome sequence of freshwater magnetotactic bacteria Magnetospirillum marisnigri SP-1 and Magnetospirillum moscoviense BB-1.</title>
        <authorList>
            <person name="Koziaeva V."/>
            <person name="Dziuba M.V."/>
            <person name="Ivanov T.M."/>
            <person name="Kuznetsov B."/>
            <person name="Grouzdev D.S."/>
        </authorList>
    </citation>
    <scope>NUCLEOTIDE SEQUENCE [LARGE SCALE GENOMIC DNA]</scope>
    <source>
        <strain evidence="6 7">BB-1</strain>
    </source>
</reference>
<dbReference type="Proteomes" id="UP000078543">
    <property type="component" value="Unassembled WGS sequence"/>
</dbReference>
<sequence length="624" mass="66194">MVLAVTAIASGSALQIGLAAAILALACLSALWNRMGTAAVTRVVNALEGMAGGRLDDRLIRVGDGGEVYRLMEAFNASADKVEAFTREVRGALEAASHGRFKRTIRPEGMSGDYMGYVQAINVACARMEEGEKSVGAMIERIDKQVADTIESVSGLTADLVDSAQTMSGVTSSVKHDTHAASDAAGDAFTSAQAVAAAAEELHASIAEIASQVGRSTGAAQDAVTRMGDARHVVDRLGIAANEIGQVVELIGTIAAQTNLLALNATIEAARAGEAGKGFAVVANEVKHLANQTAKATDEITSRVSTIQRVSRDTVGMIDDVSTAIQGMEQVAAGISAAVEEQTAATSEIARNVSLTAEQAEAVKSRMHSVEESVKNADGASHAVSESAVRMDESLVSMRKLLIKAVRTSSDFANRRKGRRRATMLEAELSRDGRSAKVIIHDLSEDGAMATTVQGEQCTRGSRMTMTIASENVKLEAEITACTEGFLHMHFVAGKLESARVDSLSKSSISKLMDLTKDDHRAFVGRVAEAVAGKLRLLPADLSTHHTCRLGKWYDNVTDDRMMSLPAFRELLDHHRPVHTKGRDILVALNSGDQSQALAGMDELEEMSKRVIATLDQLGRQFAA</sequence>
<dbReference type="PANTHER" id="PTHR32089:SF112">
    <property type="entry name" value="LYSOZYME-LIKE PROTEIN-RELATED"/>
    <property type="match status" value="1"/>
</dbReference>
<dbReference type="GO" id="GO:0016020">
    <property type="term" value="C:membrane"/>
    <property type="evidence" value="ECO:0007669"/>
    <property type="project" value="InterPro"/>
</dbReference>
<dbReference type="PROSITE" id="PS50885">
    <property type="entry name" value="HAMP"/>
    <property type="match status" value="1"/>
</dbReference>
<feature type="domain" description="Methyl-accepting transducer" evidence="4">
    <location>
        <begin position="131"/>
        <end position="381"/>
    </location>
</feature>
<dbReference type="PANTHER" id="PTHR32089">
    <property type="entry name" value="METHYL-ACCEPTING CHEMOTAXIS PROTEIN MCPB"/>
    <property type="match status" value="1"/>
</dbReference>
<comment type="similarity">
    <text evidence="2">Belongs to the methyl-accepting chemotaxis (MCP) protein family.</text>
</comment>
<name>A0A178MPX8_9PROT</name>
<protein>
    <recommendedName>
        <fullName evidence="8">Chemotaxis protein</fullName>
    </recommendedName>
</protein>
<organism evidence="6 7">
    <name type="scientific">Magnetospirillum moscoviense</name>
    <dbReference type="NCBI Taxonomy" id="1437059"/>
    <lineage>
        <taxon>Bacteria</taxon>
        <taxon>Pseudomonadati</taxon>
        <taxon>Pseudomonadota</taxon>
        <taxon>Alphaproteobacteria</taxon>
        <taxon>Rhodospirillales</taxon>
        <taxon>Rhodospirillaceae</taxon>
        <taxon>Magnetospirillum</taxon>
    </lineage>
</organism>
<evidence type="ECO:0008006" key="8">
    <source>
        <dbReference type="Google" id="ProtNLM"/>
    </source>
</evidence>
<dbReference type="Gene3D" id="1.20.120.30">
    <property type="entry name" value="Aspartate receptor, ligand-binding domain"/>
    <property type="match status" value="1"/>
</dbReference>
<dbReference type="InterPro" id="IPR025991">
    <property type="entry name" value="Chemoreceptor_zinc-bind_dom"/>
</dbReference>
<keyword evidence="1 3" id="KW-0807">Transducer</keyword>
<evidence type="ECO:0000259" key="5">
    <source>
        <dbReference type="PROSITE" id="PS50885"/>
    </source>
</evidence>